<comment type="caution">
    <text evidence="8">The sequence shown here is derived from an EMBL/GenBank/DDBJ whole genome shotgun (WGS) entry which is preliminary data.</text>
</comment>
<dbReference type="InterPro" id="IPR052337">
    <property type="entry name" value="SAT4-like"/>
</dbReference>
<gene>
    <name evidence="8" type="ORF">BT67DRAFT_407277</name>
</gene>
<sequence length="248" mass="27588">MSTVFLGLRIYCKIWRSRGLWWDDLVLVISWILFTQMGVICQCVINLGFGKYLCDVPPQNRPRISFWGAGVAGCFTNLAIVWSKTSFGITILRLTKYKLRAFVLGVVVAMNIAMVLQAVFVWAKCTPLSKNWSPKTPGTCWSLRSSNGYAVFSGAFSGVCDIFFATLPWHLVWSLRIPRREKIGVVVAMSTGVFAGITSFVKCAKILSLGTRNFNYDGTALVTWSAAVISTTIMASCIPVLRVLFREL</sequence>
<feature type="transmembrane region" description="Helical" evidence="6">
    <location>
        <begin position="64"/>
        <end position="82"/>
    </location>
</feature>
<dbReference type="Proteomes" id="UP001304895">
    <property type="component" value="Unassembled WGS sequence"/>
</dbReference>
<organism evidence="8 9">
    <name type="scientific">Trichocladium antarcticum</name>
    <dbReference type="NCBI Taxonomy" id="1450529"/>
    <lineage>
        <taxon>Eukaryota</taxon>
        <taxon>Fungi</taxon>
        <taxon>Dikarya</taxon>
        <taxon>Ascomycota</taxon>
        <taxon>Pezizomycotina</taxon>
        <taxon>Sordariomycetes</taxon>
        <taxon>Sordariomycetidae</taxon>
        <taxon>Sordariales</taxon>
        <taxon>Chaetomiaceae</taxon>
        <taxon>Trichocladium</taxon>
    </lineage>
</organism>
<evidence type="ECO:0000313" key="9">
    <source>
        <dbReference type="Proteomes" id="UP001304895"/>
    </source>
</evidence>
<reference evidence="8" key="2">
    <citation type="submission" date="2023-05" db="EMBL/GenBank/DDBJ databases">
        <authorList>
            <consortium name="Lawrence Berkeley National Laboratory"/>
            <person name="Steindorff A."/>
            <person name="Hensen N."/>
            <person name="Bonometti L."/>
            <person name="Westerberg I."/>
            <person name="Brannstrom I.O."/>
            <person name="Guillou S."/>
            <person name="Cros-Aarteil S."/>
            <person name="Calhoun S."/>
            <person name="Haridas S."/>
            <person name="Kuo A."/>
            <person name="Mondo S."/>
            <person name="Pangilinan J."/>
            <person name="Riley R."/>
            <person name="Labutti K."/>
            <person name="Andreopoulos B."/>
            <person name="Lipzen A."/>
            <person name="Chen C."/>
            <person name="Yanf M."/>
            <person name="Daum C."/>
            <person name="Ng V."/>
            <person name="Clum A."/>
            <person name="Ohm R."/>
            <person name="Martin F."/>
            <person name="Silar P."/>
            <person name="Natvig D."/>
            <person name="Lalanne C."/>
            <person name="Gautier V."/>
            <person name="Ament-Velasquez S.L."/>
            <person name="Kruys A."/>
            <person name="Hutchinson M.I."/>
            <person name="Powell A.J."/>
            <person name="Barry K."/>
            <person name="Miller A.N."/>
            <person name="Grigoriev I.V."/>
            <person name="Debuchy R."/>
            <person name="Gladieux P."/>
            <person name="Thoren M.H."/>
            <person name="Johannesson H."/>
        </authorList>
    </citation>
    <scope>NUCLEOTIDE SEQUENCE</scope>
    <source>
        <strain evidence="8">CBS 123565</strain>
    </source>
</reference>
<dbReference type="EMBL" id="MU853419">
    <property type="protein sequence ID" value="KAK4132124.1"/>
    <property type="molecule type" value="Genomic_DNA"/>
</dbReference>
<feature type="domain" description="Rhodopsin" evidence="7">
    <location>
        <begin position="8"/>
        <end position="246"/>
    </location>
</feature>
<feature type="non-terminal residue" evidence="8">
    <location>
        <position position="248"/>
    </location>
</feature>
<feature type="transmembrane region" description="Helical" evidence="6">
    <location>
        <begin position="102"/>
        <end position="123"/>
    </location>
</feature>
<keyword evidence="3 6" id="KW-1133">Transmembrane helix</keyword>
<feature type="transmembrane region" description="Helical" evidence="6">
    <location>
        <begin position="149"/>
        <end position="171"/>
    </location>
</feature>
<accession>A0AAN6UG45</accession>
<evidence type="ECO:0000256" key="1">
    <source>
        <dbReference type="ARBA" id="ARBA00004141"/>
    </source>
</evidence>
<dbReference type="PANTHER" id="PTHR33048">
    <property type="entry name" value="PTH11-LIKE INTEGRAL MEMBRANE PROTEIN (AFU_ORTHOLOGUE AFUA_5G11245)"/>
    <property type="match status" value="1"/>
</dbReference>
<dbReference type="Pfam" id="PF20684">
    <property type="entry name" value="Fung_rhodopsin"/>
    <property type="match status" value="1"/>
</dbReference>
<evidence type="ECO:0000256" key="3">
    <source>
        <dbReference type="ARBA" id="ARBA00022989"/>
    </source>
</evidence>
<evidence type="ECO:0000313" key="8">
    <source>
        <dbReference type="EMBL" id="KAK4132124.1"/>
    </source>
</evidence>
<proteinExistence type="inferred from homology"/>
<evidence type="ECO:0000256" key="6">
    <source>
        <dbReference type="SAM" id="Phobius"/>
    </source>
</evidence>
<feature type="transmembrane region" description="Helical" evidence="6">
    <location>
        <begin position="221"/>
        <end position="245"/>
    </location>
</feature>
<dbReference type="GO" id="GO:0016020">
    <property type="term" value="C:membrane"/>
    <property type="evidence" value="ECO:0007669"/>
    <property type="project" value="UniProtKB-SubCell"/>
</dbReference>
<evidence type="ECO:0000256" key="4">
    <source>
        <dbReference type="ARBA" id="ARBA00023136"/>
    </source>
</evidence>
<comment type="similarity">
    <text evidence="5">Belongs to the SAT4 family.</text>
</comment>
<keyword evidence="9" id="KW-1185">Reference proteome</keyword>
<evidence type="ECO:0000256" key="5">
    <source>
        <dbReference type="ARBA" id="ARBA00038359"/>
    </source>
</evidence>
<reference evidence="8" key="1">
    <citation type="journal article" date="2023" name="Mol. Phylogenet. Evol.">
        <title>Genome-scale phylogeny and comparative genomics of the fungal order Sordariales.</title>
        <authorList>
            <person name="Hensen N."/>
            <person name="Bonometti L."/>
            <person name="Westerberg I."/>
            <person name="Brannstrom I.O."/>
            <person name="Guillou S."/>
            <person name="Cros-Aarteil S."/>
            <person name="Calhoun S."/>
            <person name="Haridas S."/>
            <person name="Kuo A."/>
            <person name="Mondo S."/>
            <person name="Pangilinan J."/>
            <person name="Riley R."/>
            <person name="LaButti K."/>
            <person name="Andreopoulos B."/>
            <person name="Lipzen A."/>
            <person name="Chen C."/>
            <person name="Yan M."/>
            <person name="Daum C."/>
            <person name="Ng V."/>
            <person name="Clum A."/>
            <person name="Steindorff A."/>
            <person name="Ohm R.A."/>
            <person name="Martin F."/>
            <person name="Silar P."/>
            <person name="Natvig D.O."/>
            <person name="Lalanne C."/>
            <person name="Gautier V."/>
            <person name="Ament-Velasquez S.L."/>
            <person name="Kruys A."/>
            <person name="Hutchinson M.I."/>
            <person name="Powell A.J."/>
            <person name="Barry K."/>
            <person name="Miller A.N."/>
            <person name="Grigoriev I.V."/>
            <person name="Debuchy R."/>
            <person name="Gladieux P."/>
            <person name="Hiltunen Thoren M."/>
            <person name="Johannesson H."/>
        </authorList>
    </citation>
    <scope>NUCLEOTIDE SEQUENCE</scope>
    <source>
        <strain evidence="8">CBS 123565</strain>
    </source>
</reference>
<keyword evidence="2 6" id="KW-0812">Transmembrane</keyword>
<feature type="transmembrane region" description="Helical" evidence="6">
    <location>
        <begin position="183"/>
        <end position="201"/>
    </location>
</feature>
<name>A0AAN6UG45_9PEZI</name>
<dbReference type="AlphaFoldDB" id="A0AAN6UG45"/>
<feature type="transmembrane region" description="Helical" evidence="6">
    <location>
        <begin position="25"/>
        <end position="49"/>
    </location>
</feature>
<evidence type="ECO:0000256" key="2">
    <source>
        <dbReference type="ARBA" id="ARBA00022692"/>
    </source>
</evidence>
<dbReference type="InterPro" id="IPR049326">
    <property type="entry name" value="Rhodopsin_dom_fungi"/>
</dbReference>
<keyword evidence="4 6" id="KW-0472">Membrane</keyword>
<comment type="subcellular location">
    <subcellularLocation>
        <location evidence="1">Membrane</location>
        <topology evidence="1">Multi-pass membrane protein</topology>
    </subcellularLocation>
</comment>
<dbReference type="PANTHER" id="PTHR33048:SF42">
    <property type="entry name" value="INTEGRAL MEMBRANE PROTEIN"/>
    <property type="match status" value="1"/>
</dbReference>
<evidence type="ECO:0000259" key="7">
    <source>
        <dbReference type="Pfam" id="PF20684"/>
    </source>
</evidence>
<protein>
    <recommendedName>
        <fullName evidence="7">Rhodopsin domain-containing protein</fullName>
    </recommendedName>
</protein>